<keyword evidence="4" id="KW-1185">Reference proteome</keyword>
<dbReference type="AlphaFoldDB" id="A0A3B6AQP1"/>
<proteinExistence type="predicted"/>
<reference evidence="3" key="1">
    <citation type="submission" date="2018-08" db="EMBL/GenBank/DDBJ databases">
        <authorList>
            <person name="Rossello M."/>
        </authorList>
    </citation>
    <scope>NUCLEOTIDE SEQUENCE [LARGE SCALE GENOMIC DNA]</scope>
    <source>
        <strain evidence="3">cv. Chinese Spring</strain>
    </source>
</reference>
<dbReference type="SMR" id="A0A3B6AQP1"/>
<dbReference type="OMA" id="PHALPCF"/>
<name>A0A3B6AQP1_WHEAT</name>
<dbReference type="InterPro" id="IPR012862">
    <property type="entry name" value="DUF1635"/>
</dbReference>
<evidence type="ECO:0000313" key="3">
    <source>
        <dbReference type="EnsemblPlants" id="TraesCS2A02G016300.1.cds1"/>
    </source>
</evidence>
<feature type="compositionally biased region" description="Pro residues" evidence="2">
    <location>
        <begin position="117"/>
        <end position="127"/>
    </location>
</feature>
<dbReference type="Gramene" id="TraesCS2A02G016300.1">
    <property type="protein sequence ID" value="TraesCS2A02G016300.1.cds1"/>
    <property type="gene ID" value="TraesCS2A02G016300"/>
</dbReference>
<dbReference type="Gramene" id="TraesCS2A03G0034300.1">
    <property type="protein sequence ID" value="TraesCS2A03G0034300.1.CDS1"/>
    <property type="gene ID" value="TraesCS2A03G0034300"/>
</dbReference>
<protein>
    <submittedName>
        <fullName evidence="3">Uncharacterized protein</fullName>
    </submittedName>
</protein>
<reference evidence="3" key="2">
    <citation type="submission" date="2018-10" db="UniProtKB">
        <authorList>
            <consortium name="EnsemblPlants"/>
        </authorList>
    </citation>
    <scope>IDENTIFICATION</scope>
</reference>
<dbReference type="Proteomes" id="UP000019116">
    <property type="component" value="Chromosome 2A"/>
</dbReference>
<feature type="region of interest" description="Disordered" evidence="2">
    <location>
        <begin position="193"/>
        <end position="244"/>
    </location>
</feature>
<organism evidence="3">
    <name type="scientific">Triticum aestivum</name>
    <name type="common">Wheat</name>
    <dbReference type="NCBI Taxonomy" id="4565"/>
    <lineage>
        <taxon>Eukaryota</taxon>
        <taxon>Viridiplantae</taxon>
        <taxon>Streptophyta</taxon>
        <taxon>Embryophyta</taxon>
        <taxon>Tracheophyta</taxon>
        <taxon>Spermatophyta</taxon>
        <taxon>Magnoliopsida</taxon>
        <taxon>Liliopsida</taxon>
        <taxon>Poales</taxon>
        <taxon>Poaceae</taxon>
        <taxon>BOP clade</taxon>
        <taxon>Pooideae</taxon>
        <taxon>Triticodae</taxon>
        <taxon>Triticeae</taxon>
        <taxon>Triticinae</taxon>
        <taxon>Triticum</taxon>
    </lineage>
</organism>
<sequence>MEDHGAGCHPLLHGHLQPAHAALAYGPWDPSLAAFDDGNQQQQQQLECFSTASELRDALLRALAELEAARGAHREELRRVEHEAARLVACAAAERDELRRHCHSLLLLLHHHTAAQQPPPQSVPDPPLHGVLGLGGGGAGAMDEAATSEEEAEVEMALARRLPEKGRLVEAVVSAGPLLQTLLLAGPLPRWRHPPPPASADAIPPFNPGRPDGNYSLSSASASSSPESNCSGGNAPPAAAQPQQQPHALPCFHMSSSSFCM</sequence>
<dbReference type="Gramene" id="TraesWEE_scaffold_051028_01G000200.1">
    <property type="protein sequence ID" value="TraesWEE_scaffold_051028_01G000200.1"/>
    <property type="gene ID" value="TraesWEE_scaffold_051028_01G000200"/>
</dbReference>
<dbReference type="Gramene" id="TraesLAC2A03G00587400.1">
    <property type="protein sequence ID" value="TraesLAC2A03G00587400.1.CDS1"/>
    <property type="gene ID" value="TraesLAC2A03G00587400"/>
</dbReference>
<dbReference type="Pfam" id="PF07795">
    <property type="entry name" value="DUF1635"/>
    <property type="match status" value="1"/>
</dbReference>
<feature type="region of interest" description="Disordered" evidence="2">
    <location>
        <begin position="115"/>
        <end position="149"/>
    </location>
</feature>
<dbReference type="STRING" id="4565.A0A3B6AQP1"/>
<dbReference type="PANTHER" id="PTHR33431:SF3">
    <property type="entry name" value="ENABLED-LIKE PROTEIN (DUF1635)"/>
    <property type="match status" value="1"/>
</dbReference>
<evidence type="ECO:0000256" key="2">
    <source>
        <dbReference type="SAM" id="MobiDB-lite"/>
    </source>
</evidence>
<dbReference type="PANTHER" id="PTHR33431">
    <property type="entry name" value="ENABLED-LIKE PROTEIN (DUF1635)"/>
    <property type="match status" value="1"/>
</dbReference>
<keyword evidence="1" id="KW-0175">Coiled coil</keyword>
<accession>A0A3B6AQP1</accession>
<dbReference type="Gramene" id="TraesCAD_scaffold_064651_01G000200.1">
    <property type="protein sequence ID" value="TraesCAD_scaffold_064651_01G000200.1"/>
    <property type="gene ID" value="TraesCAD_scaffold_064651_01G000200"/>
</dbReference>
<feature type="compositionally biased region" description="Low complexity" evidence="2">
    <location>
        <begin position="216"/>
        <end position="244"/>
    </location>
</feature>
<evidence type="ECO:0000313" key="4">
    <source>
        <dbReference type="Proteomes" id="UP000019116"/>
    </source>
</evidence>
<evidence type="ECO:0000256" key="1">
    <source>
        <dbReference type="SAM" id="Coils"/>
    </source>
</evidence>
<dbReference type="Gramene" id="TraesNOR2A03G00588850.1">
    <property type="protein sequence ID" value="TraesNOR2A03G00588850.1.CDS1"/>
    <property type="gene ID" value="TraesNOR2A03G00588850"/>
</dbReference>
<feature type="coiled-coil region" evidence="1">
    <location>
        <begin position="56"/>
        <end position="83"/>
    </location>
</feature>
<dbReference type="EnsemblPlants" id="TraesCS2A02G016300.1">
    <property type="protein sequence ID" value="TraesCS2A02G016300.1.cds1"/>
    <property type="gene ID" value="TraesCS2A02G016300"/>
</dbReference>